<dbReference type="AlphaFoldDB" id="A0AAD3H6X5"/>
<evidence type="ECO:0000256" key="1">
    <source>
        <dbReference type="SAM" id="MobiDB-lite"/>
    </source>
</evidence>
<name>A0AAD3H6X5_9STRA</name>
<comment type="caution">
    <text evidence="2">The sequence shown here is derived from an EMBL/GenBank/DDBJ whole genome shotgun (WGS) entry which is preliminary data.</text>
</comment>
<reference evidence="2 3" key="1">
    <citation type="journal article" date="2021" name="Sci. Rep.">
        <title>The genome of the diatom Chaetoceros tenuissimus carries an ancient integrated fragment of an extant virus.</title>
        <authorList>
            <person name="Hongo Y."/>
            <person name="Kimura K."/>
            <person name="Takaki Y."/>
            <person name="Yoshida Y."/>
            <person name="Baba S."/>
            <person name="Kobayashi G."/>
            <person name="Nagasaki K."/>
            <person name="Hano T."/>
            <person name="Tomaru Y."/>
        </authorList>
    </citation>
    <scope>NUCLEOTIDE SEQUENCE [LARGE SCALE GENOMIC DNA]</scope>
    <source>
        <strain evidence="2 3">NIES-3715</strain>
    </source>
</reference>
<gene>
    <name evidence="2" type="ORF">CTEN210_09131</name>
</gene>
<accession>A0AAD3H6X5</accession>
<dbReference type="SUPFAM" id="SSF48403">
    <property type="entry name" value="Ankyrin repeat"/>
    <property type="match status" value="1"/>
</dbReference>
<dbReference type="Proteomes" id="UP001054902">
    <property type="component" value="Unassembled WGS sequence"/>
</dbReference>
<evidence type="ECO:0000313" key="3">
    <source>
        <dbReference type="Proteomes" id="UP001054902"/>
    </source>
</evidence>
<organism evidence="2 3">
    <name type="scientific">Chaetoceros tenuissimus</name>
    <dbReference type="NCBI Taxonomy" id="426638"/>
    <lineage>
        <taxon>Eukaryota</taxon>
        <taxon>Sar</taxon>
        <taxon>Stramenopiles</taxon>
        <taxon>Ochrophyta</taxon>
        <taxon>Bacillariophyta</taxon>
        <taxon>Coscinodiscophyceae</taxon>
        <taxon>Chaetocerotophycidae</taxon>
        <taxon>Chaetocerotales</taxon>
        <taxon>Chaetocerotaceae</taxon>
        <taxon>Chaetoceros</taxon>
    </lineage>
</organism>
<keyword evidence="3" id="KW-1185">Reference proteome</keyword>
<dbReference type="InterPro" id="IPR036770">
    <property type="entry name" value="Ankyrin_rpt-contain_sf"/>
</dbReference>
<feature type="region of interest" description="Disordered" evidence="1">
    <location>
        <begin position="306"/>
        <end position="329"/>
    </location>
</feature>
<protein>
    <submittedName>
        <fullName evidence="2">Uncharacterized protein</fullName>
    </submittedName>
</protein>
<dbReference type="Gene3D" id="1.25.40.20">
    <property type="entry name" value="Ankyrin repeat-containing domain"/>
    <property type="match status" value="1"/>
</dbReference>
<dbReference type="EMBL" id="BLLK01000045">
    <property type="protein sequence ID" value="GFH52655.1"/>
    <property type="molecule type" value="Genomic_DNA"/>
</dbReference>
<proteinExistence type="predicted"/>
<evidence type="ECO:0000313" key="2">
    <source>
        <dbReference type="EMBL" id="GFH52655.1"/>
    </source>
</evidence>
<sequence length="347" mass="39582">MKRTRTAPSVRLLKLILAQKWFKAAHHIRRKGRELKAEYQQLDQVLDKKAATIERTTSTEKGTSSTTYISSIASLTSPASQDDTCKELYLRHILPEAIFQKAPKYVLKAIIGISPSILLTLPDENGRLPLHIACLDGASLSTTRLLLSLDETPKGIHCDEHFSEQASAVDYTNRKPLHYAVENLISCCRKESGVKFIHVDPDSDEAMIEKREKGKEELLHIIHDLLQTHPDAVLHVDEQNDTPIDLLQKARRLKKKKKRYYDHDYETIEDTCKLLRVKAVEVHRRRKLRYELLGCDSYNKRQGISCTRNKKSRKGPQNEKDCNNSNQSTATITQCSSSGIHSNFWGK</sequence>